<evidence type="ECO:0000256" key="13">
    <source>
        <dbReference type="ARBA" id="ARBA00023136"/>
    </source>
</evidence>
<evidence type="ECO:0000256" key="10">
    <source>
        <dbReference type="ARBA" id="ARBA00022692"/>
    </source>
</evidence>
<evidence type="ECO:0000313" key="20">
    <source>
        <dbReference type="EMBL" id="MCE8046534.1"/>
    </source>
</evidence>
<dbReference type="Proteomes" id="UP001320154">
    <property type="component" value="Unassembled WGS sequence"/>
</dbReference>
<reference evidence="21" key="1">
    <citation type="submission" date="2020-05" db="EMBL/GenBank/DDBJ databases">
        <authorList>
            <person name="Wang L."/>
            <person name="Shao Z."/>
        </authorList>
    </citation>
    <scope>NUCLEOTIDE SEQUENCE</scope>
    <source>
        <strain evidence="20">MCCC 1A05748</strain>
        <strain evidence="21">MCCC 1A05776</strain>
    </source>
</reference>
<dbReference type="GO" id="GO:0051073">
    <property type="term" value="F:adenosylcobinamide-GDP ribazoletransferase activity"/>
    <property type="evidence" value="ECO:0007669"/>
    <property type="project" value="UniProtKB-UniRule"/>
</dbReference>
<evidence type="ECO:0000256" key="18">
    <source>
        <dbReference type="ARBA" id="ARBA00049504"/>
    </source>
</evidence>
<dbReference type="NCBIfam" id="TIGR00317">
    <property type="entry name" value="cobS"/>
    <property type="match status" value="1"/>
</dbReference>
<comment type="cofactor">
    <cofactor evidence="1 19">
        <name>Mg(2+)</name>
        <dbReference type="ChEBI" id="CHEBI:18420"/>
    </cofactor>
</comment>
<reference evidence="21 22" key="2">
    <citation type="journal article" date="2021" name="Front. Microbiol.">
        <title>Aerobic Denitrification and Heterotrophic Sulfur Oxidation in the Genus Halomonas Revealed by Six Novel Species Characterizations and Genome-Based Analysis.</title>
        <authorList>
            <person name="Wang L."/>
            <person name="Shao Z."/>
        </authorList>
    </citation>
    <scope>NUCLEOTIDE SEQUENCE</scope>
    <source>
        <strain evidence="20 22">MCCC 1A05748</strain>
        <strain evidence="21">MCCC 1A05776</strain>
    </source>
</reference>
<dbReference type="EMBL" id="JABFTS010000001">
    <property type="protein sequence ID" value="MCE8049792.1"/>
    <property type="molecule type" value="Genomic_DNA"/>
</dbReference>
<evidence type="ECO:0000256" key="3">
    <source>
        <dbReference type="ARBA" id="ARBA00004663"/>
    </source>
</evidence>
<dbReference type="Proteomes" id="UP001320178">
    <property type="component" value="Unassembled WGS sequence"/>
</dbReference>
<gene>
    <name evidence="19 21" type="primary">cobS</name>
    <name evidence="20" type="ORF">HOP60_07290</name>
    <name evidence="21" type="ORF">HOP61_00585</name>
</gene>
<comment type="function">
    <text evidence="14 19">Joins adenosylcobinamide-GDP and alpha-ribazole to generate adenosylcobalamin (Ado-cobalamin). Also synthesizes adenosylcobalamin 5'-phosphate from adenosylcobinamide-GDP and alpha-ribazole 5'-phosphate.</text>
</comment>
<feature type="transmembrane region" description="Helical" evidence="19">
    <location>
        <begin position="227"/>
        <end position="247"/>
    </location>
</feature>
<comment type="caution">
    <text evidence="21">The sequence shown here is derived from an EMBL/GenBank/DDBJ whole genome shotgun (WGS) entry which is preliminary data.</text>
</comment>
<evidence type="ECO:0000256" key="11">
    <source>
        <dbReference type="ARBA" id="ARBA00022842"/>
    </source>
</evidence>
<name>A0AAW4YL48_9GAMM</name>
<evidence type="ECO:0000256" key="14">
    <source>
        <dbReference type="ARBA" id="ARBA00025228"/>
    </source>
</evidence>
<keyword evidence="11 19" id="KW-0460">Magnesium</keyword>
<proteinExistence type="inferred from homology"/>
<evidence type="ECO:0000313" key="21">
    <source>
        <dbReference type="EMBL" id="MCE8049792.1"/>
    </source>
</evidence>
<dbReference type="EC" id="2.7.8.26" evidence="5 19"/>
<evidence type="ECO:0000256" key="9">
    <source>
        <dbReference type="ARBA" id="ARBA00022679"/>
    </source>
</evidence>
<dbReference type="GO" id="GO:0005886">
    <property type="term" value="C:plasma membrane"/>
    <property type="evidence" value="ECO:0007669"/>
    <property type="project" value="UniProtKB-SubCell"/>
</dbReference>
<keyword evidence="9 19" id="KW-0808">Transferase</keyword>
<dbReference type="GO" id="GO:0008818">
    <property type="term" value="F:cobalamin 5'-phosphate synthase activity"/>
    <property type="evidence" value="ECO:0007669"/>
    <property type="project" value="UniProtKB-UniRule"/>
</dbReference>
<evidence type="ECO:0000256" key="19">
    <source>
        <dbReference type="HAMAP-Rule" id="MF_00719"/>
    </source>
</evidence>
<accession>A0AAW4YL48</accession>
<feature type="transmembrane region" description="Helical" evidence="19">
    <location>
        <begin position="182"/>
        <end position="215"/>
    </location>
</feature>
<evidence type="ECO:0000256" key="7">
    <source>
        <dbReference type="ARBA" id="ARBA00022475"/>
    </source>
</evidence>
<dbReference type="PANTHER" id="PTHR34148:SF1">
    <property type="entry name" value="ADENOSYLCOBINAMIDE-GDP RIBAZOLETRANSFERASE"/>
    <property type="match status" value="1"/>
</dbReference>
<evidence type="ECO:0000256" key="17">
    <source>
        <dbReference type="ARBA" id="ARBA00048623"/>
    </source>
</evidence>
<keyword evidence="12 19" id="KW-1133">Transmembrane helix</keyword>
<feature type="transmembrane region" description="Helical" evidence="19">
    <location>
        <begin position="110"/>
        <end position="132"/>
    </location>
</feature>
<comment type="catalytic activity">
    <reaction evidence="18 19">
        <text>alpha-ribazole 5'-phosphate + adenosylcob(III)inamide-GDP = adenosylcob(III)alamin 5'-phosphate + GMP + H(+)</text>
        <dbReference type="Rhea" id="RHEA:23560"/>
        <dbReference type="ChEBI" id="CHEBI:15378"/>
        <dbReference type="ChEBI" id="CHEBI:57918"/>
        <dbReference type="ChEBI" id="CHEBI:58115"/>
        <dbReference type="ChEBI" id="CHEBI:60487"/>
        <dbReference type="ChEBI" id="CHEBI:60493"/>
        <dbReference type="EC" id="2.7.8.26"/>
    </reaction>
</comment>
<keyword evidence="8 19" id="KW-0169">Cobalamin biosynthesis</keyword>
<dbReference type="HAMAP" id="MF_00719">
    <property type="entry name" value="CobS"/>
    <property type="match status" value="1"/>
</dbReference>
<comment type="catalytic activity">
    <reaction evidence="17 19">
        <text>alpha-ribazole + adenosylcob(III)inamide-GDP = adenosylcob(III)alamin + GMP + H(+)</text>
        <dbReference type="Rhea" id="RHEA:16049"/>
        <dbReference type="ChEBI" id="CHEBI:10329"/>
        <dbReference type="ChEBI" id="CHEBI:15378"/>
        <dbReference type="ChEBI" id="CHEBI:18408"/>
        <dbReference type="ChEBI" id="CHEBI:58115"/>
        <dbReference type="ChEBI" id="CHEBI:60487"/>
        <dbReference type="EC" id="2.7.8.26"/>
    </reaction>
</comment>
<evidence type="ECO:0000256" key="4">
    <source>
        <dbReference type="ARBA" id="ARBA00010561"/>
    </source>
</evidence>
<evidence type="ECO:0000256" key="16">
    <source>
        <dbReference type="ARBA" id="ARBA00032853"/>
    </source>
</evidence>
<evidence type="ECO:0000256" key="12">
    <source>
        <dbReference type="ARBA" id="ARBA00022989"/>
    </source>
</evidence>
<dbReference type="RefSeq" id="WP_234238309.1">
    <property type="nucleotide sequence ID" value="NZ_JABFTQ010000003.1"/>
</dbReference>
<evidence type="ECO:0000256" key="15">
    <source>
        <dbReference type="ARBA" id="ARBA00032605"/>
    </source>
</evidence>
<evidence type="ECO:0000313" key="23">
    <source>
        <dbReference type="Proteomes" id="UP001320178"/>
    </source>
</evidence>
<dbReference type="Pfam" id="PF02654">
    <property type="entry name" value="CobS"/>
    <property type="match status" value="1"/>
</dbReference>
<dbReference type="PANTHER" id="PTHR34148">
    <property type="entry name" value="ADENOSYLCOBINAMIDE-GDP RIBAZOLETRANSFERASE"/>
    <property type="match status" value="1"/>
</dbReference>
<comment type="subcellular location">
    <subcellularLocation>
        <location evidence="2 19">Cell membrane</location>
        <topology evidence="2 19">Multi-pass membrane protein</topology>
    </subcellularLocation>
</comment>
<comment type="pathway">
    <text evidence="3 19">Cofactor biosynthesis; adenosylcobalamin biosynthesis; adenosylcobalamin from cob(II)yrinate a,c-diamide: step 7/7.</text>
</comment>
<dbReference type="GO" id="GO:0009236">
    <property type="term" value="P:cobalamin biosynthetic process"/>
    <property type="evidence" value="ECO:0007669"/>
    <property type="project" value="UniProtKB-UniRule"/>
</dbReference>
<organism evidence="21 23">
    <name type="scientific">Billgrantia desiderata</name>
    <dbReference type="NCBI Taxonomy" id="52021"/>
    <lineage>
        <taxon>Bacteria</taxon>
        <taxon>Pseudomonadati</taxon>
        <taxon>Pseudomonadota</taxon>
        <taxon>Gammaproteobacteria</taxon>
        <taxon>Oceanospirillales</taxon>
        <taxon>Halomonadaceae</taxon>
        <taxon>Billgrantia</taxon>
    </lineage>
</organism>
<evidence type="ECO:0000256" key="2">
    <source>
        <dbReference type="ARBA" id="ARBA00004651"/>
    </source>
</evidence>
<evidence type="ECO:0000256" key="5">
    <source>
        <dbReference type="ARBA" id="ARBA00013200"/>
    </source>
</evidence>
<protein>
    <recommendedName>
        <fullName evidence="6 19">Adenosylcobinamide-GDP ribazoletransferase</fullName>
        <ecNumber evidence="5 19">2.7.8.26</ecNumber>
    </recommendedName>
    <alternativeName>
        <fullName evidence="16 19">Cobalamin synthase</fullName>
    </alternativeName>
    <alternativeName>
        <fullName evidence="15 19">Cobalamin-5'-phosphate synthase</fullName>
    </alternativeName>
</protein>
<sequence>MKDAAFGLVLALQFLTRLPLPFACPWTPATRRWAVRCYPLVGVLLGGLLAAAAALLENLLPAPLLALALLTLWVALSGGLHLDGLMDVADALGSNAPLERKWEIMKDPHVGSFGILALVFLLLWKAALLFVLLQAGASLLLLVMILGLGRLAAVALLVLPPAARPEGMAASWKRDLSPRDLWLAALPLLPLAALVPGGVWLCLALAPFLMLYAWGMLRAFKGINGDIVGTAIEGGELWLLLVAWSWWSFVTG</sequence>
<feature type="transmembrane region" description="Helical" evidence="19">
    <location>
        <begin position="139"/>
        <end position="162"/>
    </location>
</feature>
<evidence type="ECO:0000256" key="8">
    <source>
        <dbReference type="ARBA" id="ARBA00022573"/>
    </source>
</evidence>
<evidence type="ECO:0000256" key="1">
    <source>
        <dbReference type="ARBA" id="ARBA00001946"/>
    </source>
</evidence>
<dbReference type="AlphaFoldDB" id="A0AAW4YL48"/>
<evidence type="ECO:0000256" key="6">
    <source>
        <dbReference type="ARBA" id="ARBA00015850"/>
    </source>
</evidence>
<dbReference type="InterPro" id="IPR003805">
    <property type="entry name" value="CobS"/>
</dbReference>
<feature type="transmembrane region" description="Helical" evidence="19">
    <location>
        <begin position="63"/>
        <end position="82"/>
    </location>
</feature>
<keyword evidence="13 19" id="KW-0472">Membrane</keyword>
<keyword evidence="7 19" id="KW-1003">Cell membrane</keyword>
<feature type="transmembrane region" description="Helical" evidence="19">
    <location>
        <begin position="33"/>
        <end position="56"/>
    </location>
</feature>
<keyword evidence="22" id="KW-1185">Reference proteome</keyword>
<evidence type="ECO:0000313" key="22">
    <source>
        <dbReference type="Proteomes" id="UP001320154"/>
    </source>
</evidence>
<dbReference type="EMBL" id="JABFTQ010000003">
    <property type="protein sequence ID" value="MCE8046534.1"/>
    <property type="molecule type" value="Genomic_DNA"/>
</dbReference>
<comment type="similarity">
    <text evidence="4 19">Belongs to the CobS family.</text>
</comment>
<keyword evidence="10 19" id="KW-0812">Transmembrane</keyword>